<name>A0ABT3YFA0_9HYPH</name>
<protein>
    <submittedName>
        <fullName evidence="1">Uncharacterized protein</fullName>
    </submittedName>
</protein>
<accession>A0ABT3YFA0</accession>
<gene>
    <name evidence="1" type="ORF">OEG82_09905</name>
</gene>
<dbReference type="RefSeq" id="WP_267612293.1">
    <property type="nucleotide sequence ID" value="NZ_JAOVZQ010000001.1"/>
</dbReference>
<evidence type="ECO:0000313" key="2">
    <source>
        <dbReference type="Proteomes" id="UP001081283"/>
    </source>
</evidence>
<comment type="caution">
    <text evidence="1">The sequence shown here is derived from an EMBL/GenBank/DDBJ whole genome shotgun (WGS) entry which is preliminary data.</text>
</comment>
<proteinExistence type="predicted"/>
<reference evidence="1" key="1">
    <citation type="submission" date="2022-10" db="EMBL/GenBank/DDBJ databases">
        <title>Hoeflea sp. J2-29, isolated from marine algae.</title>
        <authorList>
            <person name="Kristyanto S."/>
            <person name="Kim J.M."/>
            <person name="Jeon C.O."/>
        </authorList>
    </citation>
    <scope>NUCLEOTIDE SEQUENCE</scope>
    <source>
        <strain evidence="1">J2-29</strain>
    </source>
</reference>
<sequence length="54" mass="6063">MFNLIANAMFEATRTANVTPAPVRKGWFRAVSDNCIEVRRRWTQAATAGKHQDG</sequence>
<evidence type="ECO:0000313" key="1">
    <source>
        <dbReference type="EMBL" id="MCY0094337.1"/>
    </source>
</evidence>
<dbReference type="EMBL" id="JAOVZQ010000001">
    <property type="protein sequence ID" value="MCY0094337.1"/>
    <property type="molecule type" value="Genomic_DNA"/>
</dbReference>
<keyword evidence="2" id="KW-1185">Reference proteome</keyword>
<organism evidence="1 2">
    <name type="scientific">Hoeflea ulvae</name>
    <dbReference type="NCBI Taxonomy" id="2983764"/>
    <lineage>
        <taxon>Bacteria</taxon>
        <taxon>Pseudomonadati</taxon>
        <taxon>Pseudomonadota</taxon>
        <taxon>Alphaproteobacteria</taxon>
        <taxon>Hyphomicrobiales</taxon>
        <taxon>Rhizobiaceae</taxon>
        <taxon>Hoeflea</taxon>
    </lineage>
</organism>
<dbReference type="Proteomes" id="UP001081283">
    <property type="component" value="Unassembled WGS sequence"/>
</dbReference>